<dbReference type="EMBL" id="JTJJ01000097">
    <property type="protein sequence ID" value="KHJ65981.1"/>
    <property type="molecule type" value="Genomic_DNA"/>
</dbReference>
<keyword evidence="6" id="KW-0186">Copper</keyword>
<keyword evidence="6" id="KW-0997">Cell inner membrane</keyword>
<evidence type="ECO:0000256" key="1">
    <source>
        <dbReference type="ARBA" id="ARBA00004651"/>
    </source>
</evidence>
<dbReference type="GO" id="GO:0046688">
    <property type="term" value="P:response to copper ion"/>
    <property type="evidence" value="ECO:0007669"/>
    <property type="project" value="UniProtKB-UniRule"/>
</dbReference>
<evidence type="ECO:0000313" key="8">
    <source>
        <dbReference type="EMBL" id="KHJ65981.1"/>
    </source>
</evidence>
<dbReference type="Pfam" id="PF05425">
    <property type="entry name" value="CopD"/>
    <property type="match status" value="1"/>
</dbReference>
<feature type="transmembrane region" description="Helical" evidence="6">
    <location>
        <begin position="44"/>
        <end position="64"/>
    </location>
</feature>
<feature type="transmembrane region" description="Helical" evidence="6">
    <location>
        <begin position="119"/>
        <end position="138"/>
    </location>
</feature>
<dbReference type="PANTHER" id="PTHR34820">
    <property type="entry name" value="INNER MEMBRANE PROTEIN YEBZ"/>
    <property type="match status" value="1"/>
</dbReference>
<gene>
    <name evidence="8" type="ORF">QU24_21375</name>
</gene>
<feature type="transmembrane region" description="Helical" evidence="6">
    <location>
        <begin position="94"/>
        <end position="112"/>
    </location>
</feature>
<proteinExistence type="inferred from homology"/>
<feature type="transmembrane region" description="Helical" evidence="6">
    <location>
        <begin position="226"/>
        <end position="251"/>
    </location>
</feature>
<protein>
    <recommendedName>
        <fullName evidence="6">Copper resistance protein D</fullName>
    </recommendedName>
</protein>
<dbReference type="RefSeq" id="WP_039335348.1">
    <property type="nucleotide sequence ID" value="NZ_JTJJ01000097.1"/>
</dbReference>
<dbReference type="PANTHER" id="PTHR34820:SF4">
    <property type="entry name" value="INNER MEMBRANE PROTEIN YEBZ"/>
    <property type="match status" value="1"/>
</dbReference>
<keyword evidence="2 6" id="KW-1003">Cell membrane</keyword>
<evidence type="ECO:0000313" key="9">
    <source>
        <dbReference type="Proteomes" id="UP000030853"/>
    </source>
</evidence>
<feature type="transmembrane region" description="Helical" evidence="6">
    <location>
        <begin position="272"/>
        <end position="290"/>
    </location>
</feature>
<feature type="domain" description="Copper resistance protein D" evidence="7">
    <location>
        <begin position="187"/>
        <end position="286"/>
    </location>
</feature>
<evidence type="ECO:0000256" key="5">
    <source>
        <dbReference type="ARBA" id="ARBA00023136"/>
    </source>
</evidence>
<accession>A0A0B1R2T8</accession>
<comment type="similarity">
    <text evidence="6">Belongs to the CopD family.</text>
</comment>
<dbReference type="GO" id="GO:0006825">
    <property type="term" value="P:copper ion transport"/>
    <property type="evidence" value="ECO:0007669"/>
    <property type="project" value="InterPro"/>
</dbReference>
<dbReference type="AlphaFoldDB" id="A0A0B1R2T8"/>
<reference evidence="8 9" key="1">
    <citation type="submission" date="2014-11" db="EMBL/GenBank/DDBJ databases">
        <title>Genome sequencing of Pantoea rodasii ND03.</title>
        <authorList>
            <person name="Muhamad Yunos N.Y."/>
            <person name="Chan K.-G."/>
        </authorList>
    </citation>
    <scope>NUCLEOTIDE SEQUENCE [LARGE SCALE GENOMIC DNA]</scope>
    <source>
        <strain evidence="8 9">ND03</strain>
    </source>
</reference>
<organism evidence="8 9">
    <name type="scientific">Pantoea rodasii</name>
    <dbReference type="NCBI Taxonomy" id="1076549"/>
    <lineage>
        <taxon>Bacteria</taxon>
        <taxon>Pseudomonadati</taxon>
        <taxon>Pseudomonadota</taxon>
        <taxon>Gammaproteobacteria</taxon>
        <taxon>Enterobacterales</taxon>
        <taxon>Erwiniaceae</taxon>
        <taxon>Pantoea</taxon>
    </lineage>
</organism>
<dbReference type="NCBIfam" id="NF033808">
    <property type="entry name" value="copper_CopD"/>
    <property type="match status" value="1"/>
</dbReference>
<dbReference type="Proteomes" id="UP000030853">
    <property type="component" value="Unassembled WGS sequence"/>
</dbReference>
<evidence type="ECO:0000259" key="7">
    <source>
        <dbReference type="Pfam" id="PF05425"/>
    </source>
</evidence>
<evidence type="ECO:0000256" key="6">
    <source>
        <dbReference type="RuleBase" id="RU369037"/>
    </source>
</evidence>
<keyword evidence="3 6" id="KW-0812">Transmembrane</keyword>
<sequence length="293" mass="32210">MSLSTLWICLRALHFIAVFLLAGSAFYTALLAPRRYRAVLAQRLHRIFVTTAILSFLSALLMLATQTGLMSGDWRNVSDVETWQAVLATRFGSVWRWELGFALLSTLALLLRGTLRQQLLLVSGLLQLMALAGVGHAAMRDGVPGLLQQSNHALHLIAAAFWTGGLLPLLLLMREARQIAFRTDAIRCMMRFSRYGHLAVALALITGLINSLLIGGTPLNWGTTLWSAMLVVKVMLVMMMVGIALINRYILVPQFRVAGNQASQQFIRLTQLELLLAMVVVGLVSVFATLSPA</sequence>
<keyword evidence="4 6" id="KW-1133">Transmembrane helix</keyword>
<evidence type="ECO:0000256" key="2">
    <source>
        <dbReference type="ARBA" id="ARBA00022475"/>
    </source>
</evidence>
<dbReference type="GO" id="GO:0005886">
    <property type="term" value="C:plasma membrane"/>
    <property type="evidence" value="ECO:0007669"/>
    <property type="project" value="UniProtKB-SubCell"/>
</dbReference>
<feature type="transmembrane region" description="Helical" evidence="6">
    <location>
        <begin position="153"/>
        <end position="173"/>
    </location>
</feature>
<feature type="transmembrane region" description="Helical" evidence="6">
    <location>
        <begin position="12"/>
        <end position="32"/>
    </location>
</feature>
<dbReference type="InterPro" id="IPR047689">
    <property type="entry name" value="CopD"/>
</dbReference>
<evidence type="ECO:0000256" key="4">
    <source>
        <dbReference type="ARBA" id="ARBA00022989"/>
    </source>
</evidence>
<dbReference type="InterPro" id="IPR008457">
    <property type="entry name" value="Cu-R_CopD_dom"/>
</dbReference>
<name>A0A0B1R2T8_9GAMM</name>
<keyword evidence="5 6" id="KW-0472">Membrane</keyword>
<dbReference type="InterPro" id="IPR032694">
    <property type="entry name" value="CopC/D"/>
</dbReference>
<feature type="transmembrane region" description="Helical" evidence="6">
    <location>
        <begin position="194"/>
        <end position="214"/>
    </location>
</feature>
<comment type="caution">
    <text evidence="8">The sequence shown here is derived from an EMBL/GenBank/DDBJ whole genome shotgun (WGS) entry which is preliminary data.</text>
</comment>
<evidence type="ECO:0000256" key="3">
    <source>
        <dbReference type="ARBA" id="ARBA00022692"/>
    </source>
</evidence>
<comment type="function">
    <text evidence="6">Involved in copper resistance.</text>
</comment>
<comment type="subcellular location">
    <subcellularLocation>
        <location evidence="6">Cell inner membrane</location>
        <topology evidence="6">Multi-pass membrane protein</topology>
    </subcellularLocation>
    <subcellularLocation>
        <location evidence="1">Cell membrane</location>
        <topology evidence="1">Multi-pass membrane protein</topology>
    </subcellularLocation>
</comment>